<sequence>VDAAFVAPAGELYVFKGGQYVRYGVAPWTLVDSGFPRTVKDDWGDLPPSYEEGVDGAFVLDGNTYLVKGDEYVRYSGSRYEVVDRMYPQAFRQRWAGWSDYRLDDVATIARYMGLARGHAGLSDFLTGQPEPVADPYARLSEMFGWDVDELKWLQRHNGFLDRPTRAEEHFGIEFLLKAVELFATARKFGTGPTRAHDSLWSKVYGTAGGEWSAAV</sequence>
<feature type="non-terminal residue" evidence="1">
    <location>
        <position position="216"/>
    </location>
</feature>
<comment type="caution">
    <text evidence="1">The sequence shown here is derived from an EMBL/GenBank/DDBJ whole genome shotgun (WGS) entry which is preliminary data.</text>
</comment>
<feature type="non-terminal residue" evidence="1">
    <location>
        <position position="1"/>
    </location>
</feature>
<dbReference type="Gene3D" id="2.110.10.10">
    <property type="entry name" value="Hemopexin-like domain"/>
    <property type="match status" value="1"/>
</dbReference>
<accession>A0ABW3MMB3</accession>
<gene>
    <name evidence="1" type="ORF">ACFQ1S_40525</name>
</gene>
<dbReference type="EMBL" id="JBHTIS010003551">
    <property type="protein sequence ID" value="MFD1051387.1"/>
    <property type="molecule type" value="Genomic_DNA"/>
</dbReference>
<dbReference type="SMART" id="SM00120">
    <property type="entry name" value="HX"/>
    <property type="match status" value="2"/>
</dbReference>
<proteinExistence type="predicted"/>
<evidence type="ECO:0000313" key="2">
    <source>
        <dbReference type="Proteomes" id="UP001597045"/>
    </source>
</evidence>
<name>A0ABW3MMB3_9PSEU</name>
<reference evidence="2" key="1">
    <citation type="journal article" date="2019" name="Int. J. Syst. Evol. Microbiol.">
        <title>The Global Catalogue of Microorganisms (GCM) 10K type strain sequencing project: providing services to taxonomists for standard genome sequencing and annotation.</title>
        <authorList>
            <consortium name="The Broad Institute Genomics Platform"/>
            <consortium name="The Broad Institute Genome Sequencing Center for Infectious Disease"/>
            <person name="Wu L."/>
            <person name="Ma J."/>
        </authorList>
    </citation>
    <scope>NUCLEOTIDE SEQUENCE [LARGE SCALE GENOMIC DNA]</scope>
    <source>
        <strain evidence="2">JCM 31486</strain>
    </source>
</reference>
<keyword evidence="2" id="KW-1185">Reference proteome</keyword>
<dbReference type="InterPro" id="IPR036375">
    <property type="entry name" value="Hemopexin-like_dom_sf"/>
</dbReference>
<dbReference type="Pfam" id="PF00045">
    <property type="entry name" value="Hemopexin"/>
    <property type="match status" value="2"/>
</dbReference>
<protein>
    <submittedName>
        <fullName evidence="1">Hemopexin repeat-containing protein</fullName>
    </submittedName>
</protein>
<dbReference type="Proteomes" id="UP001597045">
    <property type="component" value="Unassembled WGS sequence"/>
</dbReference>
<dbReference type="SUPFAM" id="SSF50923">
    <property type="entry name" value="Hemopexin-like domain"/>
    <property type="match status" value="1"/>
</dbReference>
<dbReference type="PROSITE" id="PS51642">
    <property type="entry name" value="HEMOPEXIN_2"/>
    <property type="match status" value="2"/>
</dbReference>
<organism evidence="1 2">
    <name type="scientific">Kibdelosporangium lantanae</name>
    <dbReference type="NCBI Taxonomy" id="1497396"/>
    <lineage>
        <taxon>Bacteria</taxon>
        <taxon>Bacillati</taxon>
        <taxon>Actinomycetota</taxon>
        <taxon>Actinomycetes</taxon>
        <taxon>Pseudonocardiales</taxon>
        <taxon>Pseudonocardiaceae</taxon>
        <taxon>Kibdelosporangium</taxon>
    </lineage>
</organism>
<evidence type="ECO:0000313" key="1">
    <source>
        <dbReference type="EMBL" id="MFD1051387.1"/>
    </source>
</evidence>
<dbReference type="InterPro" id="IPR018487">
    <property type="entry name" value="Hemopexin-like_repeat"/>
</dbReference>